<feature type="domain" description="A kinase-anchoring proteins AKAP-5 and AKAP-12 calmodulin (CaM)-binding" evidence="8">
    <location>
        <begin position="714"/>
        <end position="734"/>
    </location>
</feature>
<feature type="compositionally biased region" description="Low complexity" evidence="7">
    <location>
        <begin position="473"/>
        <end position="484"/>
    </location>
</feature>
<dbReference type="Pfam" id="PF03832">
    <property type="entry name" value="WSK"/>
    <property type="match status" value="3"/>
</dbReference>
<feature type="region of interest" description="Disordered" evidence="7">
    <location>
        <begin position="1"/>
        <end position="44"/>
    </location>
</feature>
<dbReference type="GO" id="GO:0010739">
    <property type="term" value="P:positive regulation of protein kinase A signaling"/>
    <property type="evidence" value="ECO:0007669"/>
    <property type="project" value="InterPro"/>
</dbReference>
<reference evidence="10" key="1">
    <citation type="submission" date="2025-08" db="UniProtKB">
        <authorList>
            <consortium name="RefSeq"/>
        </authorList>
    </citation>
    <scope>IDENTIFICATION</scope>
    <source>
        <tissue evidence="10">Liver</tissue>
    </source>
</reference>
<dbReference type="InterPro" id="IPR028540">
    <property type="entry name" value="AKAP12"/>
</dbReference>
<feature type="compositionally biased region" description="Basic and acidic residues" evidence="7">
    <location>
        <begin position="1501"/>
        <end position="1518"/>
    </location>
</feature>
<feature type="compositionally biased region" description="Basic and acidic residues" evidence="7">
    <location>
        <begin position="580"/>
        <end position="594"/>
    </location>
</feature>
<feature type="coiled-coil region" evidence="6">
    <location>
        <begin position="979"/>
        <end position="1010"/>
    </location>
</feature>
<feature type="compositionally biased region" description="Basic and acidic residues" evidence="7">
    <location>
        <begin position="816"/>
        <end position="832"/>
    </location>
</feature>
<feature type="compositionally biased region" description="Polar residues" evidence="7">
    <location>
        <begin position="687"/>
        <end position="718"/>
    </location>
</feature>
<keyword evidence="4" id="KW-0472">Membrane</keyword>
<dbReference type="OMA" id="VNDDMLD"/>
<feature type="domain" description="A kinase-anchoring proteins AKAP-5 and AKAP-12 calmodulin (CaM)-binding" evidence="8">
    <location>
        <begin position="759"/>
        <end position="779"/>
    </location>
</feature>
<feature type="compositionally biased region" description="Basic and acidic residues" evidence="7">
    <location>
        <begin position="618"/>
        <end position="633"/>
    </location>
</feature>
<name>A0A9F5MUX0_PYTBI</name>
<feature type="compositionally biased region" description="Polar residues" evidence="7">
    <location>
        <begin position="595"/>
        <end position="604"/>
    </location>
</feature>
<feature type="compositionally biased region" description="Basic and acidic residues" evidence="7">
    <location>
        <begin position="750"/>
        <end position="761"/>
    </location>
</feature>
<feature type="region of interest" description="Disordered" evidence="7">
    <location>
        <begin position="1692"/>
        <end position="1721"/>
    </location>
</feature>
<feature type="region of interest" description="Disordered" evidence="7">
    <location>
        <begin position="358"/>
        <end position="390"/>
    </location>
</feature>
<feature type="compositionally biased region" description="Polar residues" evidence="7">
    <location>
        <begin position="2106"/>
        <end position="2115"/>
    </location>
</feature>
<dbReference type="CTD" id="9590"/>
<dbReference type="OrthoDB" id="8931760at2759"/>
<dbReference type="KEGG" id="pbi:103048312"/>
<feature type="region of interest" description="Disordered" evidence="7">
    <location>
        <begin position="1501"/>
        <end position="1520"/>
    </location>
</feature>
<feature type="compositionally biased region" description="Basic and acidic residues" evidence="7">
    <location>
        <begin position="670"/>
        <end position="683"/>
    </location>
</feature>
<feature type="compositionally biased region" description="Basic and acidic residues" evidence="7">
    <location>
        <begin position="8"/>
        <end position="30"/>
    </location>
</feature>
<evidence type="ECO:0000256" key="4">
    <source>
        <dbReference type="ARBA" id="ARBA00023136"/>
    </source>
</evidence>
<evidence type="ECO:0000256" key="7">
    <source>
        <dbReference type="SAM" id="MobiDB-lite"/>
    </source>
</evidence>
<evidence type="ECO:0000256" key="3">
    <source>
        <dbReference type="ARBA" id="ARBA00022860"/>
    </source>
</evidence>
<gene>
    <name evidence="10" type="primary">AKAP12</name>
</gene>
<organism evidence="9 10">
    <name type="scientific">Python bivittatus</name>
    <name type="common">Burmese python</name>
    <name type="synonym">Python molurus bivittatus</name>
    <dbReference type="NCBI Taxonomy" id="176946"/>
    <lineage>
        <taxon>Eukaryota</taxon>
        <taxon>Metazoa</taxon>
        <taxon>Chordata</taxon>
        <taxon>Craniata</taxon>
        <taxon>Vertebrata</taxon>
        <taxon>Euteleostomi</taxon>
        <taxon>Lepidosauria</taxon>
        <taxon>Squamata</taxon>
        <taxon>Bifurcata</taxon>
        <taxon>Unidentata</taxon>
        <taxon>Episquamata</taxon>
        <taxon>Toxicofera</taxon>
        <taxon>Serpentes</taxon>
        <taxon>Henophidia</taxon>
        <taxon>Pythonidae</taxon>
        <taxon>Python</taxon>
    </lineage>
</organism>
<accession>A0A9F5MUX0</accession>
<dbReference type="GO" id="GO:0016020">
    <property type="term" value="C:membrane"/>
    <property type="evidence" value="ECO:0007669"/>
    <property type="project" value="UniProtKB-SubCell"/>
</dbReference>
<sequence length="2362" mass="262344">MEINPPELNDKSNDDEQKDIEDANKQLPSEEKEEQPSESPSNDVGFKKVFKLVGFKFTVKKDKTEKMEPVQLLNVKAEVTEGSYDGAGDYKEFKTETEEEATQSEILDFVEKTEEETQTEEMKEKTSEKVAESPVEAESKEAEIKTNGNKSPESPVSPLTSETASPLRKFFTQGWAGFRKRTSFRKPKEEEPQTEKEKQEQKSEKEMTIEGIVTKEELEKEKLSPEKDRTEVSLEASDVKMESEKEREEETKMIEVSTETNLKEAATPGEQPSTEEVAENINKEVDISLKGKTDLELEEKLEPVQESLIGLEQSTVALSEEKTELGAPLLNEVFEEKINQSDSLSPVTVEKPEEPFEIIEEKSEPKAPLATEIFDEKPTEVVTKEEPKTTKKEQLVLEQLVKTKDDFQKEQPTVDTVEQLKIIETVPEIVKEHFRQTDPNNLDAATHKAPEGITSEVELLSSQEKAKMQGSPLKKLFTGTGLKKLSGKKHKGKKEEAKLGEAAEQIQQLSDSAESPDDPRAESSASSPEEMMESVEKASEAAQIPEGEEGSPSDAEKKRESVTPWASFKKMVTPKKRVRRLSESDREEELDKTKSATLSSTESAPNDEQDDIKENDEEQKIEKSADEPKRKVDTSVSWEALICVGSSKKRTRKSSSSDEEVGQRLAQDGQKLDEGAPNKEAVHDIIFTNSQESDQGQGNSSPEQAGSPSETEGVSTWESFKRLVTPRRKSKTKMEEKNDEPTTVPSLEHATLDGDAGKEESWVSFKKLMPGRRKKKSDGIPEHVPVQEAGEEITGTNEEDSDVPAVVPLSEYEAAEQEKFVAQKTEQEDKKTSSQNIEKSESTLIIEQASEGLVHAVAVSVVEGERAVTSIEERSPSWISAAVTESIEHVNEDEKKSEQISGTGIVEETVVVTKLIPHMRKNISGDTIVSELELTSEAVTAREEASGVEETTEISCAEETTEMVSAVSRLTESPDTTEIATPVQEIEESEQDLEELNKQTQERLQVVAERIKLSDGKGISEDLTEVTVQPLSAEKIGHEISAISKEVELPLNEVVQINEVTESCETQIKVKEDGLKEVLKKSNEMLVEGKEESELITSLELVESHHPKTEQESVKQYEDIIGEQTVEEKSDEGFVIVTVTPDEQPEIEVSDTFEKQQMLLKEMDSEEYKSTDTMQEIIMNLEETTQNKVTESVPEMDELEQVTCDEKSQVHQKQEEIQNNLYDLESQPSEIILVEVNEAVAQNEVRDFGLLTESPQTEVFVPEAAIQSQLTEVPPSTVKDVAFGTETGSTEEAAVEACVQSKDSCTSLKNEAHIQKVGPEVQLQKFESRISQTDVKTEPFLLYEETQILAETMEKEMSPQVMEMDVHKLNAKAEAQVINDHVEELEIKSQVQSGEAEVLAEKAELKVDMELSTEKAKTESPTEKVIIEDHLKEEEAQLSAEKAHTKLEREVCQGKIDVEVDVEKIEKVEVRVPEEMVNGTVFVETSTEQIDAKLESGVPVEKADTKVDEEASKKKTDADVEADVPAGKTIIEPLQDQADAKLNGEIFAMKGDIKSYAENMDAEIAKNESDILNCLPADRKHLTEGAAAESTVEKTVTELFTEEVVASMEKVDTKAGVEVFTEKVDEKANADVPAEQRAAQIPTEQSDGMMVTEAIGRELELKETLQNVMNEVRIQSEVEDSGDSLSKICDAVVSNEPSRREEKDASSTAEKPTEEAVLEKPSERDLLHISAPVQTAMDQIQKYVEDPNLTFPLQCTERISAKASGTEELKDVTLEESKCTEESGIEIRMQKKLLVLPSETEAIDTGVSEGLMQNEKEDTLIHLEPQYSKTKGAAETLENEEALNSVKNELGNGKLPAGRESAGKIVAEAVMSEEEGDLLISDSRFIESVVSNVILEKKRERELPEIKSEVQEADMSDTSVKTETHLEELPVETVRSPSESKAASEGCQGTLQLLEMVQIMELDKAVQKPELAAGGVLYAAPIQEPFTEQQEDAGTDIHDLQSYADYISSVTITAAAEERVIAEHVTLTETSTETLQTSLQEPKKPASKTIQFRSFAHSESGILYPDPDAVAFSEKIDSVIEESVLSAVRCTKEGLLQKCVFDSTSKMELPESSTNEESEQKVMTPERSPSTELPKDVQSVTIESQSSKIVQKIIQNAVDKLEQTEEAISSLKQESEACLVSGNESGIQEDVQVSQQISVAEEKTHEIQPTSVTAEKKEAIRVAKEMPLSSTESENGEKLSSRKTDADLETVKDIVNETERKNGDSKPQLEMDTAVSTETQKNMLGSIVSRDLPKGSLQIEQSTIMDLEVGLIVENQEKLIQHQTHRKRKEDYSQSTEFPEMHKEEDFTSCESPQLQAKLRES</sequence>
<feature type="region of interest" description="Disordered" evidence="7">
    <location>
        <begin position="462"/>
        <end position="840"/>
    </location>
</feature>
<keyword evidence="9" id="KW-1185">Reference proteome</keyword>
<feature type="compositionally biased region" description="Basic and acidic residues" evidence="7">
    <location>
        <begin position="374"/>
        <end position="390"/>
    </location>
</feature>
<dbReference type="GO" id="GO:0007165">
    <property type="term" value="P:signal transduction"/>
    <property type="evidence" value="ECO:0007669"/>
    <property type="project" value="TreeGrafter"/>
</dbReference>
<keyword evidence="3" id="KW-0112">Calmodulin-binding</keyword>
<evidence type="ECO:0000256" key="1">
    <source>
        <dbReference type="ARBA" id="ARBA00004635"/>
    </source>
</evidence>
<dbReference type="RefSeq" id="XP_015744323.2">
    <property type="nucleotide sequence ID" value="XM_015888837.2"/>
</dbReference>
<feature type="region of interest" description="Disordered" evidence="7">
    <location>
        <begin position="2320"/>
        <end position="2362"/>
    </location>
</feature>
<comment type="subcellular location">
    <subcellularLocation>
        <location evidence="1">Membrane</location>
        <topology evidence="1">Lipid-anchor</topology>
    </subcellularLocation>
</comment>
<feature type="domain" description="A kinase-anchoring proteins AKAP-5 and AKAP-12 calmodulin (CaM)-binding" evidence="8">
    <location>
        <begin position="562"/>
        <end position="582"/>
    </location>
</feature>
<evidence type="ECO:0000256" key="2">
    <source>
        <dbReference type="ARBA" id="ARBA00022553"/>
    </source>
</evidence>
<dbReference type="GO" id="GO:0090036">
    <property type="term" value="P:regulation of protein kinase C signaling"/>
    <property type="evidence" value="ECO:0007669"/>
    <property type="project" value="InterPro"/>
</dbReference>
<protein>
    <submittedName>
        <fullName evidence="10">A-kinase anchor protein 12 isoform X2</fullName>
    </submittedName>
</protein>
<dbReference type="GO" id="GO:0051018">
    <property type="term" value="F:protein kinase A binding"/>
    <property type="evidence" value="ECO:0007669"/>
    <property type="project" value="InterPro"/>
</dbReference>
<feature type="compositionally biased region" description="Basic and acidic residues" evidence="7">
    <location>
        <begin position="120"/>
        <end position="144"/>
    </location>
</feature>
<feature type="compositionally biased region" description="Polar residues" evidence="7">
    <location>
        <begin position="146"/>
        <end position="164"/>
    </location>
</feature>
<dbReference type="InterPro" id="IPR001573">
    <property type="entry name" value="AKAP_WSK"/>
</dbReference>
<evidence type="ECO:0000313" key="9">
    <source>
        <dbReference type="Proteomes" id="UP000695026"/>
    </source>
</evidence>
<dbReference type="GO" id="GO:0005737">
    <property type="term" value="C:cytoplasm"/>
    <property type="evidence" value="ECO:0007669"/>
    <property type="project" value="TreeGrafter"/>
</dbReference>
<proteinExistence type="predicted"/>
<feature type="compositionally biased region" description="Basic and acidic residues" evidence="7">
    <location>
        <begin position="186"/>
        <end position="253"/>
    </location>
</feature>
<evidence type="ECO:0000256" key="6">
    <source>
        <dbReference type="SAM" id="Coils"/>
    </source>
</evidence>
<dbReference type="PANTHER" id="PTHR23209">
    <property type="entry name" value="A-KINASE ANCHOR PROTEIN 12"/>
    <property type="match status" value="1"/>
</dbReference>
<dbReference type="PROSITE" id="PS51893">
    <property type="entry name" value="AKAP_CAM_BD"/>
    <property type="match status" value="3"/>
</dbReference>
<dbReference type="GeneID" id="103048312"/>
<evidence type="ECO:0000256" key="5">
    <source>
        <dbReference type="ARBA" id="ARBA00023288"/>
    </source>
</evidence>
<keyword evidence="5" id="KW-0449">Lipoprotein</keyword>
<feature type="region of interest" description="Disordered" evidence="7">
    <location>
        <begin position="79"/>
        <end position="282"/>
    </location>
</feature>
<evidence type="ECO:0000313" key="10">
    <source>
        <dbReference type="RefSeq" id="XP_025025235.1"/>
    </source>
</evidence>
<evidence type="ECO:0000259" key="8">
    <source>
        <dbReference type="PROSITE" id="PS51893"/>
    </source>
</evidence>
<dbReference type="Proteomes" id="UP000695026">
    <property type="component" value="Unplaced"/>
</dbReference>
<keyword evidence="6" id="KW-0175">Coiled coil</keyword>
<feature type="compositionally biased region" description="Acidic residues" evidence="7">
    <location>
        <begin position="605"/>
        <end position="617"/>
    </location>
</feature>
<feature type="compositionally biased region" description="Basic and acidic residues" evidence="7">
    <location>
        <begin position="1697"/>
        <end position="1721"/>
    </location>
</feature>
<dbReference type="PANTHER" id="PTHR23209:SF4">
    <property type="entry name" value="A-KINASE ANCHOR PROTEIN 12"/>
    <property type="match status" value="1"/>
</dbReference>
<keyword evidence="2" id="KW-0597">Phosphoprotein</keyword>
<dbReference type="GO" id="GO:0005516">
    <property type="term" value="F:calmodulin binding"/>
    <property type="evidence" value="ECO:0007669"/>
    <property type="project" value="UniProtKB-KW"/>
</dbReference>
<dbReference type="RefSeq" id="XP_025025235.1">
    <property type="nucleotide sequence ID" value="XM_025169467.1"/>
</dbReference>
<feature type="region of interest" description="Disordered" evidence="7">
    <location>
        <begin position="2106"/>
        <end position="2136"/>
    </location>
</feature>